<proteinExistence type="predicted"/>
<sequence length="419" mass="48631">MNRMFSANMSVVNDKIDVKFEALEKRIEEFIKSETMTFGITEDLAAQNADLRLQKKLGTLASEISKLKENGHMFDLQMKDHSCRLKKEYNQISAEIKSVQEKGDVFDVEATLNSLESCKQENIVLQKNAILCRQAQWKKIDSDIERLRCELEHVDPLFVAHDSAYTNCLNLFTQKMDLLNRNTLILKQKVDTIRRMVDLEEEDAHQLVLDINLMSERIENAKKQIEDYTKDIESDKKEEKRDEMMETKVLEMLEKMNSRISTDMENLNNKLDAKFNAFEKKIEELIKFEDMTDDTVDASTAHDVDLLKTLESCEVSGFKDHIQWLVRMHNNGFGYEVENSEISAEIEHLKLGHDDGLSRTEQISVLKREIQANIEFQRKIIAFLQCDLKAMDGNIKHLEDILRNLSVAHKSPYTLFEGI</sequence>
<name>A0A9D5CP92_9LILI</name>
<reference evidence="2" key="2">
    <citation type="journal article" date="2022" name="Hortic Res">
        <title>The genome of Dioscorea zingiberensis sheds light on the biosynthesis, origin and evolution of the medicinally important diosgenin saponins.</title>
        <authorList>
            <person name="Li Y."/>
            <person name="Tan C."/>
            <person name="Li Z."/>
            <person name="Guo J."/>
            <person name="Li S."/>
            <person name="Chen X."/>
            <person name="Wang C."/>
            <person name="Dai X."/>
            <person name="Yang H."/>
            <person name="Song W."/>
            <person name="Hou L."/>
            <person name="Xu J."/>
            <person name="Tong Z."/>
            <person name="Xu A."/>
            <person name="Yuan X."/>
            <person name="Wang W."/>
            <person name="Yang Q."/>
            <person name="Chen L."/>
            <person name="Sun Z."/>
            <person name="Wang K."/>
            <person name="Pan B."/>
            <person name="Chen J."/>
            <person name="Bao Y."/>
            <person name="Liu F."/>
            <person name="Qi X."/>
            <person name="Gang D.R."/>
            <person name="Wen J."/>
            <person name="Li J."/>
        </authorList>
    </citation>
    <scope>NUCLEOTIDE SEQUENCE</scope>
    <source>
        <strain evidence="2">Dzin_1.0</strain>
    </source>
</reference>
<accession>A0A9D5CP92</accession>
<comment type="caution">
    <text evidence="2">The sequence shown here is derived from an EMBL/GenBank/DDBJ whole genome shotgun (WGS) entry which is preliminary data.</text>
</comment>
<reference evidence="2" key="1">
    <citation type="submission" date="2021-03" db="EMBL/GenBank/DDBJ databases">
        <authorList>
            <person name="Li Z."/>
            <person name="Yang C."/>
        </authorList>
    </citation>
    <scope>NUCLEOTIDE SEQUENCE</scope>
    <source>
        <strain evidence="2">Dzin_1.0</strain>
        <tissue evidence="2">Leaf</tissue>
    </source>
</reference>
<evidence type="ECO:0000313" key="2">
    <source>
        <dbReference type="EMBL" id="KAJ0975957.1"/>
    </source>
</evidence>
<keyword evidence="3" id="KW-1185">Reference proteome</keyword>
<dbReference type="EMBL" id="JAGGNH010000004">
    <property type="protein sequence ID" value="KAJ0975957.1"/>
    <property type="molecule type" value="Genomic_DNA"/>
</dbReference>
<dbReference type="Proteomes" id="UP001085076">
    <property type="component" value="Miscellaneous, Linkage group lg04"/>
</dbReference>
<keyword evidence="1" id="KW-0175">Coiled coil</keyword>
<protein>
    <submittedName>
        <fullName evidence="2">Uncharacterized protein</fullName>
    </submittedName>
</protein>
<evidence type="ECO:0000313" key="3">
    <source>
        <dbReference type="Proteomes" id="UP001085076"/>
    </source>
</evidence>
<evidence type="ECO:0000256" key="1">
    <source>
        <dbReference type="SAM" id="Coils"/>
    </source>
</evidence>
<gene>
    <name evidence="2" type="ORF">J5N97_017922</name>
</gene>
<dbReference type="AlphaFoldDB" id="A0A9D5CP92"/>
<feature type="coiled-coil region" evidence="1">
    <location>
        <begin position="204"/>
        <end position="284"/>
    </location>
</feature>
<organism evidence="2 3">
    <name type="scientific">Dioscorea zingiberensis</name>
    <dbReference type="NCBI Taxonomy" id="325984"/>
    <lineage>
        <taxon>Eukaryota</taxon>
        <taxon>Viridiplantae</taxon>
        <taxon>Streptophyta</taxon>
        <taxon>Embryophyta</taxon>
        <taxon>Tracheophyta</taxon>
        <taxon>Spermatophyta</taxon>
        <taxon>Magnoliopsida</taxon>
        <taxon>Liliopsida</taxon>
        <taxon>Dioscoreales</taxon>
        <taxon>Dioscoreaceae</taxon>
        <taxon>Dioscorea</taxon>
    </lineage>
</organism>